<dbReference type="PRINTS" id="PR00747">
    <property type="entry name" value="GLYHDRLASE47"/>
</dbReference>
<comment type="caution">
    <text evidence="12">The sequence shown here is derived from an EMBL/GenBank/DDBJ whole genome shotgun (WGS) entry which is preliminary data.</text>
</comment>
<dbReference type="Proteomes" id="UP001055219">
    <property type="component" value="Unassembled WGS sequence"/>
</dbReference>
<reference evidence="12" key="2">
    <citation type="submission" date="2022-07" db="EMBL/GenBank/DDBJ databases">
        <authorList>
            <person name="Goncalves M.F.M."/>
            <person name="Hilario S."/>
            <person name="Van De Peer Y."/>
            <person name="Esteves A.C."/>
            <person name="Alves A."/>
        </authorList>
    </citation>
    <scope>NUCLEOTIDE SEQUENCE</scope>
    <source>
        <strain evidence="12">MUM 19.33</strain>
    </source>
</reference>
<keyword evidence="4 8" id="KW-0378">Hydrolase</keyword>
<dbReference type="CDD" id="cd06257">
    <property type="entry name" value="DnaJ"/>
    <property type="match status" value="1"/>
</dbReference>
<protein>
    <recommendedName>
        <fullName evidence="8">alpha-1,2-Mannosidase</fullName>
        <ecNumber evidence="8">3.2.1.-</ecNumber>
    </recommendedName>
</protein>
<feature type="active site" description="Proton donor" evidence="6">
    <location>
        <position position="448"/>
    </location>
</feature>
<evidence type="ECO:0000256" key="1">
    <source>
        <dbReference type="ARBA" id="ARBA00001913"/>
    </source>
</evidence>
<evidence type="ECO:0000256" key="3">
    <source>
        <dbReference type="ARBA" id="ARBA00007658"/>
    </source>
</evidence>
<evidence type="ECO:0000256" key="5">
    <source>
        <dbReference type="ARBA" id="ARBA00023157"/>
    </source>
</evidence>
<keyword evidence="8" id="KW-0326">Glycosidase</keyword>
<dbReference type="RefSeq" id="XP_051362549.1">
    <property type="nucleotide sequence ID" value="XM_051506152.1"/>
</dbReference>
<keyword evidence="10" id="KW-0812">Transmembrane</keyword>
<feature type="region of interest" description="Disordered" evidence="9">
    <location>
        <begin position="655"/>
        <end position="747"/>
    </location>
</feature>
<dbReference type="SMART" id="SM00271">
    <property type="entry name" value="DnaJ"/>
    <property type="match status" value="1"/>
</dbReference>
<name>A0A9P9Y165_9HYPO</name>
<comment type="pathway">
    <text evidence="2">Protein modification; protein glycosylation.</text>
</comment>
<organism evidence="12 13">
    <name type="scientific">Emericellopsis cladophorae</name>
    <dbReference type="NCBI Taxonomy" id="2686198"/>
    <lineage>
        <taxon>Eukaryota</taxon>
        <taxon>Fungi</taxon>
        <taxon>Dikarya</taxon>
        <taxon>Ascomycota</taxon>
        <taxon>Pezizomycotina</taxon>
        <taxon>Sordariomycetes</taxon>
        <taxon>Hypocreomycetidae</taxon>
        <taxon>Hypocreales</taxon>
        <taxon>Bionectriaceae</taxon>
        <taxon>Emericellopsis</taxon>
    </lineage>
</organism>
<evidence type="ECO:0000256" key="4">
    <source>
        <dbReference type="ARBA" id="ARBA00022801"/>
    </source>
</evidence>
<dbReference type="PANTHER" id="PTHR11742:SF89">
    <property type="entry name" value="ALPHA-1,2-MANNOSIDASE"/>
    <property type="match status" value="1"/>
</dbReference>
<dbReference type="PANTHER" id="PTHR11742">
    <property type="entry name" value="MANNOSYL-OLIGOSACCHARIDE ALPHA-1,2-MANNOSIDASE-RELATED"/>
    <property type="match status" value="1"/>
</dbReference>
<dbReference type="GeneID" id="75830450"/>
<evidence type="ECO:0000313" key="13">
    <source>
        <dbReference type="Proteomes" id="UP001055219"/>
    </source>
</evidence>
<feature type="compositionally biased region" description="Basic and acidic residues" evidence="9">
    <location>
        <begin position="700"/>
        <end position="712"/>
    </location>
</feature>
<reference evidence="12" key="1">
    <citation type="journal article" date="2021" name="J Fungi (Basel)">
        <title>Genomic and Metabolomic Analyses of the Marine Fungus Emericellopsis cladophorae: Insights into Saltwater Adaptability Mechanisms and Its Biosynthetic Potential.</title>
        <authorList>
            <person name="Goncalves M.F.M."/>
            <person name="Hilario S."/>
            <person name="Van de Peer Y."/>
            <person name="Esteves A.C."/>
            <person name="Alves A."/>
        </authorList>
    </citation>
    <scope>NUCLEOTIDE SEQUENCE</scope>
    <source>
        <strain evidence="12">MUM 19.33</strain>
    </source>
</reference>
<dbReference type="GO" id="GO:0036503">
    <property type="term" value="P:ERAD pathway"/>
    <property type="evidence" value="ECO:0007669"/>
    <property type="project" value="UniProtKB-ARBA"/>
</dbReference>
<dbReference type="PROSITE" id="PS50076">
    <property type="entry name" value="DNAJ_2"/>
    <property type="match status" value="1"/>
</dbReference>
<feature type="domain" description="J" evidence="11">
    <location>
        <begin position="586"/>
        <end position="652"/>
    </location>
</feature>
<feature type="transmembrane region" description="Helical" evidence="10">
    <location>
        <begin position="12"/>
        <end position="30"/>
    </location>
</feature>
<gene>
    <name evidence="12" type="ORF">J7T54_003959</name>
</gene>
<evidence type="ECO:0000256" key="9">
    <source>
        <dbReference type="SAM" id="MobiDB-lite"/>
    </source>
</evidence>
<dbReference type="InterPro" id="IPR050749">
    <property type="entry name" value="Glycosyl_Hydrolase_47"/>
</dbReference>
<evidence type="ECO:0000256" key="2">
    <source>
        <dbReference type="ARBA" id="ARBA00004922"/>
    </source>
</evidence>
<feature type="disulfide bond" evidence="7">
    <location>
        <begin position="405"/>
        <end position="434"/>
    </location>
</feature>
<proteinExistence type="inferred from homology"/>
<dbReference type="EMBL" id="JAGIXG020000019">
    <property type="protein sequence ID" value="KAI6781693.1"/>
    <property type="molecule type" value="Genomic_DNA"/>
</dbReference>
<feature type="transmembrane region" description="Helical" evidence="10">
    <location>
        <begin position="792"/>
        <end position="811"/>
    </location>
</feature>
<comment type="cofactor">
    <cofactor evidence="1">
        <name>Ca(2+)</name>
        <dbReference type="ChEBI" id="CHEBI:29108"/>
    </cofactor>
</comment>
<feature type="active site" description="Proton donor" evidence="6">
    <location>
        <position position="200"/>
    </location>
</feature>
<dbReference type="SUPFAM" id="SSF46565">
    <property type="entry name" value="Chaperone J-domain"/>
    <property type="match status" value="1"/>
</dbReference>
<comment type="similarity">
    <text evidence="3 8">Belongs to the glycosyl hydrolase 47 family.</text>
</comment>
<dbReference type="InterPro" id="IPR001623">
    <property type="entry name" value="DnaJ_domain"/>
</dbReference>
<dbReference type="Pfam" id="PF01532">
    <property type="entry name" value="Glyco_hydro_47"/>
    <property type="match status" value="1"/>
</dbReference>
<dbReference type="OrthoDB" id="8118055at2759"/>
<dbReference type="GO" id="GO:0004571">
    <property type="term" value="F:mannosyl-oligosaccharide 1,2-alpha-mannosidase activity"/>
    <property type="evidence" value="ECO:0007669"/>
    <property type="project" value="InterPro"/>
</dbReference>
<dbReference type="Gene3D" id="1.10.287.110">
    <property type="entry name" value="DnaJ domain"/>
    <property type="match status" value="1"/>
</dbReference>
<evidence type="ECO:0000256" key="7">
    <source>
        <dbReference type="PIRSR" id="PIRSR601382-3"/>
    </source>
</evidence>
<dbReference type="GO" id="GO:0005783">
    <property type="term" value="C:endoplasmic reticulum"/>
    <property type="evidence" value="ECO:0007669"/>
    <property type="project" value="TreeGrafter"/>
</dbReference>
<feature type="active site" evidence="6">
    <location>
        <position position="494"/>
    </location>
</feature>
<feature type="active site" evidence="6">
    <location>
        <position position="334"/>
    </location>
</feature>
<dbReference type="InterPro" id="IPR018253">
    <property type="entry name" value="DnaJ_domain_CS"/>
</dbReference>
<evidence type="ECO:0000256" key="6">
    <source>
        <dbReference type="PIRSR" id="PIRSR601382-1"/>
    </source>
</evidence>
<accession>A0A9P9Y165</accession>
<dbReference type="PRINTS" id="PR00625">
    <property type="entry name" value="JDOMAIN"/>
</dbReference>
<keyword evidence="10" id="KW-1133">Transmembrane helix</keyword>
<dbReference type="PROSITE" id="PS00636">
    <property type="entry name" value="DNAJ_1"/>
    <property type="match status" value="1"/>
</dbReference>
<sequence>MLTQLQGRPGRRYLAIVLCLVIVVFLWHNFSSGPVESDSFDSTSPEADDDGAALVAPGAKTVDSFKYIPSTYDWSKAEEFHPVDQQFKLPSGHATKFPRIQARSTSKILKDNISASRKQTIKSKFIKSWEAYKKHAWTEDELMPLSGKGKTTLSGWSAQLVDALDTLWIMDLQDEFRRAVKEVAVIDWARPSDPKINLFEVTIRYLGGILAAYDLSGEDALLAKAVELGDALYRTFDTPNRLPSHWLYYETARQGQQQADTSMSGAAGGSLCVEFTRLSQLTGNDKYYDATERIKQFFYRFQNKTAIPGLWPHDMNYREEIVDDTRFNLGAGMDSLYEYLPKMHQLLGGQDPEYQEMVVAALDAAKVNVLFRPMTPNDANILMAGNVVVRNGQAKLTAEMEHLTCFIGGTYALAGRLLAREDYVDLASRLTNGCIWAYDNFETNIMPESSELVACPTLDGPCEYDSSRFPATRSSHLPDGFVKVKDSRYMLRPEAIESVFYMWRVTGDHAWREAAWRMWEGIVKETETELAFSSIADVKAHASTKSDSMETFWMGETLKYFYLIFDDESTINLDDDDVAQQLAKKNHYERLRIKPTATKSEIKKAFYSLSKTHHPDANPSAPATAAQSFSLLSESYSILSNDTSRATYDRSLAPASASGIHHPRGSYHSAGGRPASGLSRRRGTYRGPPPSFYRSGGYGEHTEKRQKAHEDTTFSGAGGARASSEKKTAHHGGMGPGDDPFGHHDDVLHWDRKSHHKTQKREDHRRWARTHKKAWNDDGTQFEPQMSQGSHFMVVLGLLSISLVAPALYMSKMHTKKNDRR</sequence>
<keyword evidence="10" id="KW-0472">Membrane</keyword>
<dbReference type="GO" id="GO:0005509">
    <property type="term" value="F:calcium ion binding"/>
    <property type="evidence" value="ECO:0007669"/>
    <property type="project" value="InterPro"/>
</dbReference>
<dbReference type="InterPro" id="IPR036869">
    <property type="entry name" value="J_dom_sf"/>
</dbReference>
<dbReference type="AlphaFoldDB" id="A0A9P9Y165"/>
<evidence type="ECO:0000259" key="11">
    <source>
        <dbReference type="PROSITE" id="PS50076"/>
    </source>
</evidence>
<dbReference type="SUPFAM" id="SSF48225">
    <property type="entry name" value="Seven-hairpin glycosidases"/>
    <property type="match status" value="1"/>
</dbReference>
<evidence type="ECO:0000256" key="8">
    <source>
        <dbReference type="RuleBase" id="RU361193"/>
    </source>
</evidence>
<dbReference type="GO" id="GO:0016020">
    <property type="term" value="C:membrane"/>
    <property type="evidence" value="ECO:0007669"/>
    <property type="project" value="InterPro"/>
</dbReference>
<dbReference type="InterPro" id="IPR012341">
    <property type="entry name" value="6hp_glycosidase-like_sf"/>
</dbReference>
<dbReference type="InterPro" id="IPR001382">
    <property type="entry name" value="Glyco_hydro_47"/>
</dbReference>
<dbReference type="Gene3D" id="1.50.10.10">
    <property type="match status" value="1"/>
</dbReference>
<dbReference type="InterPro" id="IPR036026">
    <property type="entry name" value="Seven-hairpin_glycosidases"/>
</dbReference>
<evidence type="ECO:0000256" key="10">
    <source>
        <dbReference type="SAM" id="Phobius"/>
    </source>
</evidence>
<keyword evidence="5 7" id="KW-1015">Disulfide bond</keyword>
<evidence type="ECO:0000313" key="12">
    <source>
        <dbReference type="EMBL" id="KAI6781693.1"/>
    </source>
</evidence>
<dbReference type="EC" id="3.2.1.-" evidence="8"/>
<dbReference type="Pfam" id="PF00226">
    <property type="entry name" value="DnaJ"/>
    <property type="match status" value="1"/>
</dbReference>
<dbReference type="GO" id="GO:0005975">
    <property type="term" value="P:carbohydrate metabolic process"/>
    <property type="evidence" value="ECO:0007669"/>
    <property type="project" value="InterPro"/>
</dbReference>
<keyword evidence="13" id="KW-1185">Reference proteome</keyword>